<name>A0AA38TG02_9ASTR</name>
<reference evidence="1" key="1">
    <citation type="submission" date="2023-03" db="EMBL/GenBank/DDBJ databases">
        <title>Chromosome-scale reference genome and RAD-based genetic map of yellow starthistle (Centaurea solstitialis) reveal putative structural variation and QTLs associated with invader traits.</title>
        <authorList>
            <person name="Reatini B."/>
            <person name="Cang F.A."/>
            <person name="Jiang Q."/>
            <person name="Mckibben M.T.W."/>
            <person name="Barker M.S."/>
            <person name="Rieseberg L.H."/>
            <person name="Dlugosch K.M."/>
        </authorList>
    </citation>
    <scope>NUCLEOTIDE SEQUENCE</scope>
    <source>
        <strain evidence="1">CAN-66</strain>
        <tissue evidence="1">Leaf</tissue>
    </source>
</reference>
<accession>A0AA38TG02</accession>
<protein>
    <submittedName>
        <fullName evidence="1">Uncharacterized protein</fullName>
    </submittedName>
</protein>
<organism evidence="1 2">
    <name type="scientific">Centaurea solstitialis</name>
    <name type="common">yellow star-thistle</name>
    <dbReference type="NCBI Taxonomy" id="347529"/>
    <lineage>
        <taxon>Eukaryota</taxon>
        <taxon>Viridiplantae</taxon>
        <taxon>Streptophyta</taxon>
        <taxon>Embryophyta</taxon>
        <taxon>Tracheophyta</taxon>
        <taxon>Spermatophyta</taxon>
        <taxon>Magnoliopsida</taxon>
        <taxon>eudicotyledons</taxon>
        <taxon>Gunneridae</taxon>
        <taxon>Pentapetalae</taxon>
        <taxon>asterids</taxon>
        <taxon>campanulids</taxon>
        <taxon>Asterales</taxon>
        <taxon>Asteraceae</taxon>
        <taxon>Carduoideae</taxon>
        <taxon>Cardueae</taxon>
        <taxon>Centaureinae</taxon>
        <taxon>Centaurea</taxon>
    </lineage>
</organism>
<evidence type="ECO:0000313" key="2">
    <source>
        <dbReference type="Proteomes" id="UP001172457"/>
    </source>
</evidence>
<sequence>MHALTKEESFNHARAHAQYHNVIECAYGVLKTRFPILNQIHLYFTKITLVIGMSVDELIVSSKFSQCKRMKNVKECFHRRIICRGVTEIANCDSSIQQRCSESYPVSKGAPGFIIHQGNMHRCWICYILVRRNLAYSHVSSSDDLSDEMKLPKYMSRLVMLSRLLSLRHSPRILATTLRSVIKFLSQTASFAASEAAMYSASVVESAIVSCFELFHEIAPPFRSKYAEMAIRILMDFNIATGEKVYIISGVLLTEKLFFQKLSIASHKYFVLARIIEVVSHIFAAVTSACPQNDTGNVERHIIDRTMSSRVRFLLSDTPFICGVYGGVDIPIPTEIVSKGNEVPVSSSRLMTKRSTHISVYDFQQVIGPFIVFVERMLCHLARQTRFAITKGLKIESP</sequence>
<dbReference type="Proteomes" id="UP001172457">
    <property type="component" value="Chromosome 4"/>
</dbReference>
<dbReference type="AlphaFoldDB" id="A0AA38TG02"/>
<proteinExistence type="predicted"/>
<comment type="caution">
    <text evidence="1">The sequence shown here is derived from an EMBL/GenBank/DDBJ whole genome shotgun (WGS) entry which is preliminary data.</text>
</comment>
<dbReference type="EMBL" id="JARYMX010000004">
    <property type="protein sequence ID" value="KAJ9553351.1"/>
    <property type="molecule type" value="Genomic_DNA"/>
</dbReference>
<keyword evidence="2" id="KW-1185">Reference proteome</keyword>
<gene>
    <name evidence="1" type="ORF">OSB04_017396</name>
</gene>
<evidence type="ECO:0000313" key="1">
    <source>
        <dbReference type="EMBL" id="KAJ9553351.1"/>
    </source>
</evidence>